<organism evidence="1 2">
    <name type="scientific">Heterorhabditis bacteriophora</name>
    <name type="common">Entomopathogenic nematode worm</name>
    <dbReference type="NCBI Taxonomy" id="37862"/>
    <lineage>
        <taxon>Eukaryota</taxon>
        <taxon>Metazoa</taxon>
        <taxon>Ecdysozoa</taxon>
        <taxon>Nematoda</taxon>
        <taxon>Chromadorea</taxon>
        <taxon>Rhabditida</taxon>
        <taxon>Rhabditina</taxon>
        <taxon>Rhabditomorpha</taxon>
        <taxon>Strongyloidea</taxon>
        <taxon>Heterorhabditidae</taxon>
        <taxon>Heterorhabditis</taxon>
    </lineage>
</organism>
<dbReference type="AlphaFoldDB" id="A0A1I7W625"/>
<accession>A0A1I7W625</accession>
<name>A0A1I7W625_HETBA</name>
<dbReference type="WBParaSite" id="Hba_00060">
    <property type="protein sequence ID" value="Hba_00060"/>
    <property type="gene ID" value="Hba_00060"/>
</dbReference>
<evidence type="ECO:0000313" key="1">
    <source>
        <dbReference type="Proteomes" id="UP000095283"/>
    </source>
</evidence>
<sequence>MIKETLCYDVKRTMVNEFRKQLRFVCKSTKSGQLIRSANKENDGSFVLVCWILKYIFNTDRYKFNQRVKFLGISVAKYLLKVHVWAGISRRGATRIVMWDGKVSMTSPSSYFEVLGSTEFYLFSFNPVLIVTTSTVANLLL</sequence>
<keyword evidence="1" id="KW-1185">Reference proteome</keyword>
<protein>
    <submittedName>
        <fullName evidence="2">Transmembrane protein</fullName>
    </submittedName>
</protein>
<dbReference type="Proteomes" id="UP000095283">
    <property type="component" value="Unplaced"/>
</dbReference>
<evidence type="ECO:0000313" key="2">
    <source>
        <dbReference type="WBParaSite" id="Hba_00060"/>
    </source>
</evidence>
<proteinExistence type="predicted"/>
<reference evidence="2" key="1">
    <citation type="submission" date="2016-11" db="UniProtKB">
        <authorList>
            <consortium name="WormBaseParasite"/>
        </authorList>
    </citation>
    <scope>IDENTIFICATION</scope>
</reference>